<dbReference type="PROSITE" id="PS00455">
    <property type="entry name" value="AMP_BINDING"/>
    <property type="match status" value="1"/>
</dbReference>
<protein>
    <submittedName>
        <fullName evidence="3">Long-chain-fatty-acid--CoA ligase FadD13</fullName>
        <ecNumber evidence="3">6.2.1.3</ecNumber>
    </submittedName>
</protein>
<gene>
    <name evidence="3" type="ORF">KBTEX_01487</name>
</gene>
<dbReference type="InterPro" id="IPR000873">
    <property type="entry name" value="AMP-dep_synth/lig_dom"/>
</dbReference>
<dbReference type="InterPro" id="IPR050237">
    <property type="entry name" value="ATP-dep_AMP-bd_enzyme"/>
</dbReference>
<dbReference type="InterPro" id="IPR042099">
    <property type="entry name" value="ANL_N_sf"/>
</dbReference>
<keyword evidence="3" id="KW-0436">Ligase</keyword>
<evidence type="ECO:0000259" key="1">
    <source>
        <dbReference type="Pfam" id="PF00501"/>
    </source>
</evidence>
<dbReference type="InterPro" id="IPR020845">
    <property type="entry name" value="AMP-binding_CS"/>
</dbReference>
<organism evidence="3">
    <name type="scientific">uncultured organism</name>
    <dbReference type="NCBI Taxonomy" id="155900"/>
    <lineage>
        <taxon>unclassified sequences</taxon>
        <taxon>environmental samples</taxon>
    </lineage>
</organism>
<proteinExistence type="predicted"/>
<feature type="domain" description="AMP-binding enzyme C-terminal" evidence="2">
    <location>
        <begin position="429"/>
        <end position="505"/>
    </location>
</feature>
<dbReference type="EC" id="6.2.1.3" evidence="3"/>
<dbReference type="PANTHER" id="PTHR43767">
    <property type="entry name" value="LONG-CHAIN-FATTY-ACID--COA LIGASE"/>
    <property type="match status" value="1"/>
</dbReference>
<dbReference type="InterPro" id="IPR025110">
    <property type="entry name" value="AMP-bd_C"/>
</dbReference>
<accession>A0A5B8RB47</accession>
<evidence type="ECO:0000259" key="2">
    <source>
        <dbReference type="Pfam" id="PF13193"/>
    </source>
</evidence>
<dbReference type="Pfam" id="PF00501">
    <property type="entry name" value="AMP-binding"/>
    <property type="match status" value="1"/>
</dbReference>
<dbReference type="InterPro" id="IPR045851">
    <property type="entry name" value="AMP-bd_C_sf"/>
</dbReference>
<reference evidence="3" key="1">
    <citation type="submission" date="2019-06" db="EMBL/GenBank/DDBJ databases">
        <authorList>
            <person name="Murdoch R.W."/>
            <person name="Fathepure B."/>
        </authorList>
    </citation>
    <scope>NUCLEOTIDE SEQUENCE</scope>
</reference>
<sequence length="517" mass="54470">MNEPLDWNAIPMEWVGDYVGRRAALTPDRCALIEAETGRHWRYDELDAAVARTAHWLTDTLGVGRGERLGLVTRNTIEAVRIYLACGRAGIVLVPLSHRLAAAEMTALVRRSGARAVLVDPALADAVAGVGTDGVDWHRLDADAVAAQDAMPASPSGNVALALNEPFLYVHTGGSTGVPKLCIVSHRQMTWNALELIAASPAGLGERRELLLFPLYHVGGWNTVTPILHAGGCVVLLPAFDPAAVLDAVAAHRVNHFGAVEAMLRAISATPGFPDADLSSLAGITTAGAPCSDAAMAPFRERGIPVGQSYGQTEAGPSNFIHLGRGDDPEALVRHSGSVGTAFPHCDYRIVADDGTPAPRGGAGELWLRSPHAFDGYVDDPERTAAVLDADGWVHTGDLAREDETGRVTIVGRVDNVFVSGGENIAPEEIETALLAHEAIAEAGVYPAADPRWGAVPVAVLVPAAGTSLPDAESLGEWLSARLARFKHPRRYIRAQSLPRTGTGKIDRGALARAGGS</sequence>
<dbReference type="AlphaFoldDB" id="A0A5B8RB47"/>
<dbReference type="EMBL" id="MN079096">
    <property type="protein sequence ID" value="QEA05168.1"/>
    <property type="molecule type" value="Genomic_DNA"/>
</dbReference>
<dbReference type="PANTHER" id="PTHR43767:SF1">
    <property type="entry name" value="NONRIBOSOMAL PEPTIDE SYNTHASE PES1 (EUROFUNG)-RELATED"/>
    <property type="match status" value="1"/>
</dbReference>
<dbReference type="GO" id="GO:0004467">
    <property type="term" value="F:long-chain fatty acid-CoA ligase activity"/>
    <property type="evidence" value="ECO:0007669"/>
    <property type="project" value="UniProtKB-EC"/>
</dbReference>
<evidence type="ECO:0000313" key="3">
    <source>
        <dbReference type="EMBL" id="QEA05168.1"/>
    </source>
</evidence>
<dbReference type="Gene3D" id="3.40.50.12780">
    <property type="entry name" value="N-terminal domain of ligase-like"/>
    <property type="match status" value="1"/>
</dbReference>
<name>A0A5B8RB47_9ZZZZ</name>
<dbReference type="SUPFAM" id="SSF56801">
    <property type="entry name" value="Acetyl-CoA synthetase-like"/>
    <property type="match status" value="1"/>
</dbReference>
<feature type="domain" description="AMP-dependent synthetase/ligase" evidence="1">
    <location>
        <begin position="21"/>
        <end position="377"/>
    </location>
</feature>
<dbReference type="Pfam" id="PF13193">
    <property type="entry name" value="AMP-binding_C"/>
    <property type="match status" value="1"/>
</dbReference>
<dbReference type="Gene3D" id="3.30.300.30">
    <property type="match status" value="1"/>
</dbReference>